<feature type="transmembrane region" description="Helical" evidence="7">
    <location>
        <begin position="159"/>
        <end position="179"/>
    </location>
</feature>
<feature type="transmembrane region" description="Helical" evidence="7">
    <location>
        <begin position="460"/>
        <end position="482"/>
    </location>
</feature>
<evidence type="ECO:0000256" key="2">
    <source>
        <dbReference type="ARBA" id="ARBA00022692"/>
    </source>
</evidence>
<accession>A0A084B098</accession>
<evidence type="ECO:0000256" key="5">
    <source>
        <dbReference type="ARBA" id="ARBA00023180"/>
    </source>
</evidence>
<evidence type="ECO:0000256" key="6">
    <source>
        <dbReference type="SAM" id="MobiDB-lite"/>
    </source>
</evidence>
<dbReference type="HOGENOM" id="CLU_008455_1_1_1"/>
<dbReference type="Proteomes" id="UP000028045">
    <property type="component" value="Unassembled WGS sequence"/>
</dbReference>
<dbReference type="InterPro" id="IPR020846">
    <property type="entry name" value="MFS_dom"/>
</dbReference>
<dbReference type="InterPro" id="IPR036259">
    <property type="entry name" value="MFS_trans_sf"/>
</dbReference>
<keyword evidence="5" id="KW-0325">Glycoprotein</keyword>
<feature type="compositionally biased region" description="Basic and acidic residues" evidence="6">
    <location>
        <begin position="1"/>
        <end position="17"/>
    </location>
</feature>
<dbReference type="AlphaFoldDB" id="A0A084B098"/>
<sequence>MRPDDEKQAVTDDRLDGTEASAELCLDEDKNHIAGSSRSGEEDVEAQSGQDDIAVQRVQTNATQATHRSVLSRLSRRKTKPDNLPPPIIPVSHLDDGIVGWDGQDDPAMPLNFSQSRKWLMLVLLSIITFMTPFASSIIAPAIGFIAQEYDEPSLTMSAMPVSIFLLGYAVGPLFLSPLSEIYGRYWVLVLANSFFCAWLIGCALATSLETLIFFRFMSGVGGSACQTIGGGVIADLFPVAERGKAMSLWMLGPMFGPTLAPVIGGFVSESVGWRWLNWITFIPATMATLGLAILSQETNHQVLIKHKTEKLRRELGRPDLRSCYVDPGQPALTKTQILLDGLIRPLKMLFQSVIIFSVSLYIAFAYGCLYLLYNTITMVFQGAYDWSVGVTGLVYLTILIGYCSGLVLFLYLSDRTVVRLTKANNGVYEPEMRLPYCMWFGALIPITFFWYGWSADRAAPWIVPVIGLVPFSVGIVGIWLPTQAYIVDSYPQYAASGLAAFAVMRCTVAAFLPLAGPQMYETMGVGWGTSLLGFIAVALIPIPALVCRYGKWLRERYPLKL</sequence>
<evidence type="ECO:0000256" key="1">
    <source>
        <dbReference type="ARBA" id="ARBA00004141"/>
    </source>
</evidence>
<dbReference type="EMBL" id="KL648402">
    <property type="protein sequence ID" value="KEY70977.1"/>
    <property type="molecule type" value="Genomic_DNA"/>
</dbReference>
<evidence type="ECO:0000256" key="3">
    <source>
        <dbReference type="ARBA" id="ARBA00022989"/>
    </source>
</evidence>
<dbReference type="SUPFAM" id="SSF103473">
    <property type="entry name" value="MFS general substrate transporter"/>
    <property type="match status" value="1"/>
</dbReference>
<feature type="transmembrane region" description="Helical" evidence="7">
    <location>
        <begin position="249"/>
        <end position="268"/>
    </location>
</feature>
<feature type="transmembrane region" description="Helical" evidence="7">
    <location>
        <begin position="186"/>
        <end position="207"/>
    </location>
</feature>
<keyword evidence="4 7" id="KW-0472">Membrane</keyword>
<keyword evidence="2 7" id="KW-0812">Transmembrane</keyword>
<feature type="transmembrane region" description="Helical" evidence="7">
    <location>
        <begin position="394"/>
        <end position="414"/>
    </location>
</feature>
<keyword evidence="3 7" id="KW-1133">Transmembrane helix</keyword>
<dbReference type="PROSITE" id="PS50850">
    <property type="entry name" value="MFS"/>
    <property type="match status" value="1"/>
</dbReference>
<feature type="domain" description="Major facilitator superfamily (MFS) profile" evidence="8">
    <location>
        <begin position="121"/>
        <end position="557"/>
    </location>
</feature>
<dbReference type="InterPro" id="IPR011701">
    <property type="entry name" value="MFS"/>
</dbReference>
<organism evidence="9 10">
    <name type="scientific">Stachybotrys chartarum (strain CBS 109288 / IBT 7711)</name>
    <name type="common">Toxic black mold</name>
    <name type="synonym">Stilbospora chartarum</name>
    <dbReference type="NCBI Taxonomy" id="1280523"/>
    <lineage>
        <taxon>Eukaryota</taxon>
        <taxon>Fungi</taxon>
        <taxon>Dikarya</taxon>
        <taxon>Ascomycota</taxon>
        <taxon>Pezizomycotina</taxon>
        <taxon>Sordariomycetes</taxon>
        <taxon>Hypocreomycetidae</taxon>
        <taxon>Hypocreales</taxon>
        <taxon>Stachybotryaceae</taxon>
        <taxon>Stachybotrys</taxon>
    </lineage>
</organism>
<feature type="transmembrane region" description="Helical" evidence="7">
    <location>
        <begin position="494"/>
        <end position="516"/>
    </location>
</feature>
<feature type="transmembrane region" description="Helical" evidence="7">
    <location>
        <begin position="354"/>
        <end position="374"/>
    </location>
</feature>
<feature type="transmembrane region" description="Helical" evidence="7">
    <location>
        <begin position="119"/>
        <end position="147"/>
    </location>
</feature>
<feature type="region of interest" description="Disordered" evidence="6">
    <location>
        <begin position="66"/>
        <end position="87"/>
    </location>
</feature>
<name>A0A084B098_STACB</name>
<dbReference type="Pfam" id="PF07690">
    <property type="entry name" value="MFS_1"/>
    <property type="match status" value="1"/>
</dbReference>
<evidence type="ECO:0000313" key="10">
    <source>
        <dbReference type="Proteomes" id="UP000028045"/>
    </source>
</evidence>
<dbReference type="CDD" id="cd17323">
    <property type="entry name" value="MFS_Tpo1_MDR_like"/>
    <property type="match status" value="1"/>
</dbReference>
<dbReference type="GO" id="GO:0022857">
    <property type="term" value="F:transmembrane transporter activity"/>
    <property type="evidence" value="ECO:0007669"/>
    <property type="project" value="InterPro"/>
</dbReference>
<evidence type="ECO:0000256" key="4">
    <source>
        <dbReference type="ARBA" id="ARBA00023136"/>
    </source>
</evidence>
<feature type="region of interest" description="Disordered" evidence="6">
    <location>
        <begin position="1"/>
        <end position="51"/>
    </location>
</feature>
<gene>
    <name evidence="9" type="ORF">S7711_00814</name>
</gene>
<protein>
    <recommendedName>
        <fullName evidence="8">Major facilitator superfamily (MFS) profile domain-containing protein</fullName>
    </recommendedName>
</protein>
<feature type="transmembrane region" description="Helical" evidence="7">
    <location>
        <begin position="528"/>
        <end position="548"/>
    </location>
</feature>
<dbReference type="PANTHER" id="PTHR23502:SF33">
    <property type="entry name" value="MAJOR FACILITATOR SUPERFAMILY (MFS) PROFILE DOMAIN-CONTAINING PROTEIN-RELATED"/>
    <property type="match status" value="1"/>
</dbReference>
<dbReference type="Gene3D" id="1.20.1250.20">
    <property type="entry name" value="MFS general substrate transporter like domains"/>
    <property type="match status" value="1"/>
</dbReference>
<dbReference type="OrthoDB" id="5296287at2759"/>
<dbReference type="FunFam" id="1.20.1250.20:FF:000011">
    <property type="entry name" value="MFS multidrug transporter, putative"/>
    <property type="match status" value="1"/>
</dbReference>
<evidence type="ECO:0000256" key="7">
    <source>
        <dbReference type="SAM" id="Phobius"/>
    </source>
</evidence>
<dbReference type="GO" id="GO:0016020">
    <property type="term" value="C:membrane"/>
    <property type="evidence" value="ECO:0007669"/>
    <property type="project" value="UniProtKB-SubCell"/>
</dbReference>
<feature type="transmembrane region" description="Helical" evidence="7">
    <location>
        <begin position="213"/>
        <end position="237"/>
    </location>
</feature>
<reference evidence="9 10" key="1">
    <citation type="journal article" date="2014" name="BMC Genomics">
        <title>Comparative genome sequencing reveals chemotype-specific gene clusters in the toxigenic black mold Stachybotrys.</title>
        <authorList>
            <person name="Semeiks J."/>
            <person name="Borek D."/>
            <person name="Otwinowski Z."/>
            <person name="Grishin N.V."/>
        </authorList>
    </citation>
    <scope>NUCLEOTIDE SEQUENCE [LARGE SCALE GENOMIC DNA]</scope>
    <source>
        <strain evidence="10">CBS 109288 / IBT 7711</strain>
    </source>
</reference>
<comment type="subcellular location">
    <subcellularLocation>
        <location evidence="1">Membrane</location>
        <topology evidence="1">Multi-pass membrane protein</topology>
    </subcellularLocation>
</comment>
<evidence type="ECO:0000313" key="9">
    <source>
        <dbReference type="EMBL" id="KEY70977.1"/>
    </source>
</evidence>
<proteinExistence type="predicted"/>
<dbReference type="PANTHER" id="PTHR23502">
    <property type="entry name" value="MAJOR FACILITATOR SUPERFAMILY"/>
    <property type="match status" value="1"/>
</dbReference>
<feature type="transmembrane region" description="Helical" evidence="7">
    <location>
        <begin position="274"/>
        <end position="295"/>
    </location>
</feature>
<evidence type="ECO:0000259" key="8">
    <source>
        <dbReference type="PROSITE" id="PS50850"/>
    </source>
</evidence>
<feature type="transmembrane region" description="Helical" evidence="7">
    <location>
        <begin position="435"/>
        <end position="454"/>
    </location>
</feature>
<keyword evidence="10" id="KW-1185">Reference proteome</keyword>